<dbReference type="STRING" id="879212.DespoDRAFT_00092"/>
<reference evidence="1 2" key="2">
    <citation type="submission" date="2012-02" db="EMBL/GenBank/DDBJ databases">
        <title>Improved High-Quality Draft sequence of Desulfobacter postgatei 2ac9.</title>
        <authorList>
            <consortium name="US DOE Joint Genome Institute"/>
            <person name="Lucas S."/>
            <person name="Han J."/>
            <person name="Lapidus A."/>
            <person name="Cheng J.-F."/>
            <person name="Goodwin L."/>
            <person name="Pitluck S."/>
            <person name="Peters L."/>
            <person name="Ovchinnikova G."/>
            <person name="Held B."/>
            <person name="Detter J.C."/>
            <person name="Han C."/>
            <person name="Tapia R."/>
            <person name="Land M."/>
            <person name="Hauser L."/>
            <person name="Kyrpides N."/>
            <person name="Ivanova N."/>
            <person name="Pagani I."/>
            <person name="Orellana R."/>
            <person name="Lovley D."/>
            <person name="Woyke T."/>
        </authorList>
    </citation>
    <scope>NUCLEOTIDE SEQUENCE [LARGE SCALE GENOMIC DNA]</scope>
    <source>
        <strain evidence="1 2">2ac9</strain>
    </source>
</reference>
<dbReference type="EMBL" id="CM001488">
    <property type="protein sequence ID" value="EIM62138.1"/>
    <property type="molecule type" value="Genomic_DNA"/>
</dbReference>
<name>I5AY25_9BACT</name>
<keyword evidence="2" id="KW-1185">Reference proteome</keyword>
<reference evidence="1 2" key="1">
    <citation type="submission" date="2011-09" db="EMBL/GenBank/DDBJ databases">
        <authorList>
            <consortium name="US DOE Joint Genome Institute (JGI-PGF)"/>
            <person name="Lucas S."/>
            <person name="Han J."/>
            <person name="Lapidus A."/>
            <person name="Cheng J.-F."/>
            <person name="Goodwin L."/>
            <person name="Pitluck S."/>
            <person name="Peters L."/>
            <person name="Land M.L."/>
            <person name="Hauser L."/>
            <person name="Orellana R."/>
            <person name="Lovley D."/>
            <person name="Woyke T.J."/>
        </authorList>
    </citation>
    <scope>NUCLEOTIDE SEQUENCE [LARGE SCALE GENOMIC DNA]</scope>
    <source>
        <strain evidence="1 2">2ac9</strain>
    </source>
</reference>
<protein>
    <submittedName>
        <fullName evidence="1">Uncharacterized protein</fullName>
    </submittedName>
</protein>
<dbReference type="AlphaFoldDB" id="I5AY25"/>
<dbReference type="RefSeq" id="WP_004070481.1">
    <property type="nucleotide sequence ID" value="NZ_CM001488.1"/>
</dbReference>
<evidence type="ECO:0000313" key="1">
    <source>
        <dbReference type="EMBL" id="EIM62138.1"/>
    </source>
</evidence>
<evidence type="ECO:0000313" key="2">
    <source>
        <dbReference type="Proteomes" id="UP000005778"/>
    </source>
</evidence>
<organism evidence="1 2">
    <name type="scientific">Desulfobacter postgatei 2ac9</name>
    <dbReference type="NCBI Taxonomy" id="879212"/>
    <lineage>
        <taxon>Bacteria</taxon>
        <taxon>Pseudomonadati</taxon>
        <taxon>Thermodesulfobacteriota</taxon>
        <taxon>Desulfobacteria</taxon>
        <taxon>Desulfobacterales</taxon>
        <taxon>Desulfobacteraceae</taxon>
        <taxon>Desulfobacter</taxon>
    </lineage>
</organism>
<dbReference type="OrthoDB" id="8662156at2"/>
<gene>
    <name evidence="1" type="ORF">DespoDRAFT_00092</name>
</gene>
<sequence>MPEISSYCFSYAKAKQLPSVHSLNTSYGELELDEEMKAAIKEALLPILEKRIDESFHFEAV</sequence>
<dbReference type="Proteomes" id="UP000005778">
    <property type="component" value="Chromosome"/>
</dbReference>
<dbReference type="HOGENOM" id="CLU_2914990_0_0_7"/>
<proteinExistence type="predicted"/>
<accession>I5AY25</accession>